<dbReference type="Proteomes" id="UP000000768">
    <property type="component" value="Unassembled WGS sequence"/>
</dbReference>
<evidence type="ECO:0000313" key="2">
    <source>
        <dbReference type="Proteomes" id="UP000000768"/>
    </source>
</evidence>
<dbReference type="Gramene" id="OQU75579">
    <property type="protein sequence ID" value="OQU75579"/>
    <property type="gene ID" value="SORBI_3K044410"/>
</dbReference>
<name>A0A1W0VQM4_SORBI</name>
<sequence length="76" mass="7479">MISKGDSAVVAEAASVQVAGAGVWPVRGDRGGRECHGSVKIVPLLVVSTMVSSVVGIYGSDSAVAVEAAAEQAGLP</sequence>
<dbReference type="EMBL" id="KV918079">
    <property type="protein sequence ID" value="OQU75579.1"/>
    <property type="molecule type" value="Genomic_DNA"/>
</dbReference>
<proteinExistence type="predicted"/>
<reference evidence="1 2" key="1">
    <citation type="journal article" date="2009" name="Nature">
        <title>The Sorghum bicolor genome and the diversification of grasses.</title>
        <authorList>
            <person name="Paterson A.H."/>
            <person name="Bowers J.E."/>
            <person name="Bruggmann R."/>
            <person name="Dubchak I."/>
            <person name="Grimwood J."/>
            <person name="Gundlach H."/>
            <person name="Haberer G."/>
            <person name="Hellsten U."/>
            <person name="Mitros T."/>
            <person name="Poliakov A."/>
            <person name="Schmutz J."/>
            <person name="Spannagl M."/>
            <person name="Tang H."/>
            <person name="Wang X."/>
            <person name="Wicker T."/>
            <person name="Bharti A.K."/>
            <person name="Chapman J."/>
            <person name="Feltus F.A."/>
            <person name="Gowik U."/>
            <person name="Grigoriev I.V."/>
            <person name="Lyons E."/>
            <person name="Maher C.A."/>
            <person name="Martis M."/>
            <person name="Narechania A."/>
            <person name="Otillar R.P."/>
            <person name="Penning B.W."/>
            <person name="Salamov A.A."/>
            <person name="Wang Y."/>
            <person name="Zhang L."/>
            <person name="Carpita N.C."/>
            <person name="Freeling M."/>
            <person name="Gingle A.R."/>
            <person name="Hash C.T."/>
            <person name="Keller B."/>
            <person name="Klein P."/>
            <person name="Kresovich S."/>
            <person name="McCann M.C."/>
            <person name="Ming R."/>
            <person name="Peterson D.G."/>
            <person name="Mehboob-ur-Rahman"/>
            <person name="Ware D."/>
            <person name="Westhoff P."/>
            <person name="Mayer K.F."/>
            <person name="Messing J."/>
            <person name="Rokhsar D.S."/>
        </authorList>
    </citation>
    <scope>NUCLEOTIDE SEQUENCE [LARGE SCALE GENOMIC DNA]</scope>
    <source>
        <strain evidence="2">cv. BTx623</strain>
    </source>
</reference>
<evidence type="ECO:0000313" key="1">
    <source>
        <dbReference type="EMBL" id="OQU75579.1"/>
    </source>
</evidence>
<dbReference type="InParanoid" id="A0A1W0VQM4"/>
<protein>
    <submittedName>
        <fullName evidence="1">Uncharacterized protein</fullName>
    </submittedName>
</protein>
<gene>
    <name evidence="1" type="ORF">SORBI_3K044410</name>
</gene>
<dbReference type="AlphaFoldDB" id="A0A1W0VQM4"/>
<accession>A0A1W0VQM4</accession>
<keyword evidence="2" id="KW-1185">Reference proteome</keyword>
<reference evidence="2" key="2">
    <citation type="journal article" date="2018" name="Plant J.">
        <title>The Sorghum bicolor reference genome: improved assembly, gene annotations, a transcriptome atlas, and signatures of genome organization.</title>
        <authorList>
            <person name="McCormick R.F."/>
            <person name="Truong S.K."/>
            <person name="Sreedasyam A."/>
            <person name="Jenkins J."/>
            <person name="Shu S."/>
            <person name="Sims D."/>
            <person name="Kennedy M."/>
            <person name="Amirebrahimi M."/>
            <person name="Weers B.D."/>
            <person name="McKinley B."/>
            <person name="Mattison A."/>
            <person name="Morishige D.T."/>
            <person name="Grimwood J."/>
            <person name="Schmutz J."/>
            <person name="Mullet J.E."/>
        </authorList>
    </citation>
    <scope>NUCLEOTIDE SEQUENCE [LARGE SCALE GENOMIC DNA]</scope>
    <source>
        <strain evidence="2">cv. BTx623</strain>
    </source>
</reference>
<organism evidence="1 2">
    <name type="scientific">Sorghum bicolor</name>
    <name type="common">Sorghum</name>
    <name type="synonym">Sorghum vulgare</name>
    <dbReference type="NCBI Taxonomy" id="4558"/>
    <lineage>
        <taxon>Eukaryota</taxon>
        <taxon>Viridiplantae</taxon>
        <taxon>Streptophyta</taxon>
        <taxon>Embryophyta</taxon>
        <taxon>Tracheophyta</taxon>
        <taxon>Spermatophyta</taxon>
        <taxon>Magnoliopsida</taxon>
        <taxon>Liliopsida</taxon>
        <taxon>Poales</taxon>
        <taxon>Poaceae</taxon>
        <taxon>PACMAD clade</taxon>
        <taxon>Panicoideae</taxon>
        <taxon>Andropogonodae</taxon>
        <taxon>Andropogoneae</taxon>
        <taxon>Sorghinae</taxon>
        <taxon>Sorghum</taxon>
    </lineage>
</organism>